<evidence type="ECO:0000313" key="2">
    <source>
        <dbReference type="Proteomes" id="UP000095751"/>
    </source>
</evidence>
<accession>A0A1E7F954</accession>
<evidence type="ECO:0000313" key="1">
    <source>
        <dbReference type="EMBL" id="OEU14545.1"/>
    </source>
</evidence>
<name>A0A1E7F954_9STRA</name>
<dbReference type="AlphaFoldDB" id="A0A1E7F954"/>
<protein>
    <submittedName>
        <fullName evidence="1">Uncharacterized protein</fullName>
    </submittedName>
</protein>
<dbReference type="KEGG" id="fcy:FRACYDRAFT_269602"/>
<dbReference type="EMBL" id="KV784360">
    <property type="protein sequence ID" value="OEU14545.1"/>
    <property type="molecule type" value="Genomic_DNA"/>
</dbReference>
<sequence length="94" mass="10078">MFSFSGCEICPDTLLPPDINGMCFESTSDGGGGNYTSSSVYSLAGSGGFLQDVQDLGNINGIKDIQNNFANLIDRGADQDSYCSPDTNFCFYKF</sequence>
<gene>
    <name evidence="1" type="ORF">FRACYDRAFT_269602</name>
</gene>
<organism evidence="1 2">
    <name type="scientific">Fragilariopsis cylindrus CCMP1102</name>
    <dbReference type="NCBI Taxonomy" id="635003"/>
    <lineage>
        <taxon>Eukaryota</taxon>
        <taxon>Sar</taxon>
        <taxon>Stramenopiles</taxon>
        <taxon>Ochrophyta</taxon>
        <taxon>Bacillariophyta</taxon>
        <taxon>Bacillariophyceae</taxon>
        <taxon>Bacillariophycidae</taxon>
        <taxon>Bacillariales</taxon>
        <taxon>Bacillariaceae</taxon>
        <taxon>Fragilariopsis</taxon>
    </lineage>
</organism>
<dbReference type="Proteomes" id="UP000095751">
    <property type="component" value="Unassembled WGS sequence"/>
</dbReference>
<dbReference type="InParanoid" id="A0A1E7F954"/>
<reference evidence="1 2" key="1">
    <citation type="submission" date="2016-09" db="EMBL/GenBank/DDBJ databases">
        <title>Extensive genetic diversity and differential bi-allelic expression allows diatom success in the polar Southern Ocean.</title>
        <authorList>
            <consortium name="DOE Joint Genome Institute"/>
            <person name="Mock T."/>
            <person name="Otillar R.P."/>
            <person name="Strauss J."/>
            <person name="Dupont C."/>
            <person name="Frickenhaus S."/>
            <person name="Maumus F."/>
            <person name="Mcmullan M."/>
            <person name="Sanges R."/>
            <person name="Schmutz J."/>
            <person name="Toseland A."/>
            <person name="Valas R."/>
            <person name="Veluchamy A."/>
            <person name="Ward B.J."/>
            <person name="Allen A."/>
            <person name="Barry K."/>
            <person name="Falciatore A."/>
            <person name="Ferrante M."/>
            <person name="Fortunato A.E."/>
            <person name="Gloeckner G."/>
            <person name="Gruber A."/>
            <person name="Hipkin R."/>
            <person name="Janech M."/>
            <person name="Kroth P."/>
            <person name="Leese F."/>
            <person name="Lindquist E."/>
            <person name="Lyon B.R."/>
            <person name="Martin J."/>
            <person name="Mayer C."/>
            <person name="Parker M."/>
            <person name="Quesneville H."/>
            <person name="Raymond J."/>
            <person name="Uhlig C."/>
            <person name="Valentin K.U."/>
            <person name="Worden A.Z."/>
            <person name="Armbrust E.V."/>
            <person name="Bowler C."/>
            <person name="Green B."/>
            <person name="Moulton V."/>
            <person name="Van Oosterhout C."/>
            <person name="Grigoriev I."/>
        </authorList>
    </citation>
    <scope>NUCLEOTIDE SEQUENCE [LARGE SCALE GENOMIC DNA]</scope>
    <source>
        <strain evidence="1 2">CCMP1102</strain>
    </source>
</reference>
<keyword evidence="2" id="KW-1185">Reference proteome</keyword>
<proteinExistence type="predicted"/>